<keyword evidence="1" id="KW-1133">Transmembrane helix</keyword>
<dbReference type="AlphaFoldDB" id="A0A0K2VGG5"/>
<feature type="transmembrane region" description="Helical" evidence="1">
    <location>
        <begin position="21"/>
        <end position="40"/>
    </location>
</feature>
<dbReference type="EMBL" id="HACA01031931">
    <property type="protein sequence ID" value="CDW49292.1"/>
    <property type="molecule type" value="Transcribed_RNA"/>
</dbReference>
<organism evidence="2">
    <name type="scientific">Lepeophtheirus salmonis</name>
    <name type="common">Salmon louse</name>
    <name type="synonym">Caligus salmonis</name>
    <dbReference type="NCBI Taxonomy" id="72036"/>
    <lineage>
        <taxon>Eukaryota</taxon>
        <taxon>Metazoa</taxon>
        <taxon>Ecdysozoa</taxon>
        <taxon>Arthropoda</taxon>
        <taxon>Crustacea</taxon>
        <taxon>Multicrustacea</taxon>
        <taxon>Hexanauplia</taxon>
        <taxon>Copepoda</taxon>
        <taxon>Siphonostomatoida</taxon>
        <taxon>Caligidae</taxon>
        <taxon>Lepeophtheirus</taxon>
    </lineage>
</organism>
<protein>
    <submittedName>
        <fullName evidence="2">Uncharacterized protein</fullName>
    </submittedName>
</protein>
<reference evidence="2" key="1">
    <citation type="submission" date="2014-05" db="EMBL/GenBank/DDBJ databases">
        <authorList>
            <person name="Chronopoulou M."/>
        </authorList>
    </citation>
    <scope>NUCLEOTIDE SEQUENCE</scope>
    <source>
        <tissue evidence="2">Whole organism</tissue>
    </source>
</reference>
<evidence type="ECO:0000256" key="1">
    <source>
        <dbReference type="SAM" id="Phobius"/>
    </source>
</evidence>
<accession>A0A0K2VGG5</accession>
<keyword evidence="1" id="KW-0472">Membrane</keyword>
<keyword evidence="1" id="KW-0812">Transmembrane</keyword>
<evidence type="ECO:0000313" key="2">
    <source>
        <dbReference type="EMBL" id="CDW49292.1"/>
    </source>
</evidence>
<proteinExistence type="predicted"/>
<name>A0A0K2VGG5_LEPSM</name>
<sequence>MVKSKIHKFIRDNRRTQFFNFRNPLFWFHIIFFLPFKKAMVL</sequence>